<protein>
    <recommendedName>
        <fullName evidence="4">phosphoglycolate phosphatase</fullName>
        <ecNumber evidence="4">3.1.3.18</ecNumber>
    </recommendedName>
</protein>
<dbReference type="Pfam" id="PF13419">
    <property type="entry name" value="HAD_2"/>
    <property type="match status" value="1"/>
</dbReference>
<dbReference type="AlphaFoldDB" id="K0NNG9"/>
<comment type="pathway">
    <text evidence="2">Organic acid metabolism; glycolate biosynthesis; glycolate from 2-phosphoglycolate: step 1/1.</text>
</comment>
<dbReference type="InterPro" id="IPR006439">
    <property type="entry name" value="HAD-SF_hydro_IA"/>
</dbReference>
<organism evidence="5 6">
    <name type="scientific">Desulfobacula toluolica (strain DSM 7467 / Tol2)</name>
    <dbReference type="NCBI Taxonomy" id="651182"/>
    <lineage>
        <taxon>Bacteria</taxon>
        <taxon>Pseudomonadati</taxon>
        <taxon>Thermodesulfobacteriota</taxon>
        <taxon>Desulfobacteria</taxon>
        <taxon>Desulfobacterales</taxon>
        <taxon>Desulfobacteraceae</taxon>
        <taxon>Desulfobacula</taxon>
    </lineage>
</organism>
<dbReference type="GO" id="GO:0006281">
    <property type="term" value="P:DNA repair"/>
    <property type="evidence" value="ECO:0007669"/>
    <property type="project" value="TreeGrafter"/>
</dbReference>
<dbReference type="InterPro" id="IPR036412">
    <property type="entry name" value="HAD-like_sf"/>
</dbReference>
<keyword evidence="6" id="KW-1185">Reference proteome</keyword>
<dbReference type="CDD" id="cd01427">
    <property type="entry name" value="HAD_like"/>
    <property type="match status" value="1"/>
</dbReference>
<evidence type="ECO:0000256" key="3">
    <source>
        <dbReference type="ARBA" id="ARBA00006171"/>
    </source>
</evidence>
<dbReference type="InterPro" id="IPR023214">
    <property type="entry name" value="HAD_sf"/>
</dbReference>
<keyword evidence="5" id="KW-0378">Hydrolase</keyword>
<dbReference type="InterPro" id="IPR050155">
    <property type="entry name" value="HAD-like_hydrolase_sf"/>
</dbReference>
<dbReference type="InterPro" id="IPR023198">
    <property type="entry name" value="PGP-like_dom2"/>
</dbReference>
<dbReference type="SFLD" id="SFLDG01129">
    <property type="entry name" value="C1.5:_HAD__Beta-PGM__Phosphata"/>
    <property type="match status" value="1"/>
</dbReference>
<dbReference type="NCBIfam" id="TIGR01549">
    <property type="entry name" value="HAD-SF-IA-v1"/>
    <property type="match status" value="1"/>
</dbReference>
<dbReference type="HOGENOM" id="CLU_100976_0_0_7"/>
<dbReference type="PANTHER" id="PTHR43434:SF1">
    <property type="entry name" value="PHOSPHOGLYCOLATE PHOSPHATASE"/>
    <property type="match status" value="1"/>
</dbReference>
<dbReference type="PANTHER" id="PTHR43434">
    <property type="entry name" value="PHOSPHOGLYCOLATE PHOSPHATASE"/>
    <property type="match status" value="1"/>
</dbReference>
<evidence type="ECO:0000313" key="6">
    <source>
        <dbReference type="Proteomes" id="UP000007347"/>
    </source>
</evidence>
<dbReference type="PATRIC" id="fig|651182.5.peg.2551"/>
<name>K0NNG9_DESTT</name>
<accession>K0NNG9</accession>
<dbReference type="SFLD" id="SFLDS00003">
    <property type="entry name" value="Haloacid_Dehalogenase"/>
    <property type="match status" value="1"/>
</dbReference>
<evidence type="ECO:0000256" key="2">
    <source>
        <dbReference type="ARBA" id="ARBA00004818"/>
    </source>
</evidence>
<reference evidence="5 6" key="1">
    <citation type="journal article" date="2013" name="Environ. Microbiol.">
        <title>Complete genome, catabolic sub-proteomes and key-metabolites of Desulfobacula toluolica Tol2, a marine, aromatic compound-degrading, sulfate-reducing bacterium.</title>
        <authorList>
            <person name="Wohlbrand L."/>
            <person name="Jacob J.H."/>
            <person name="Kube M."/>
            <person name="Mussmann M."/>
            <person name="Jarling R."/>
            <person name="Beck A."/>
            <person name="Amann R."/>
            <person name="Wilkes H."/>
            <person name="Reinhardt R."/>
            <person name="Rabus R."/>
        </authorList>
    </citation>
    <scope>NUCLEOTIDE SEQUENCE [LARGE SCALE GENOMIC DNA]</scope>
    <source>
        <strain evidence="6">DSM 7467 / Tol2</strain>
    </source>
</reference>
<dbReference type="EC" id="3.1.3.18" evidence="4"/>
<dbReference type="EMBL" id="FO203503">
    <property type="protein sequence ID" value="CCK80312.1"/>
    <property type="molecule type" value="Genomic_DNA"/>
</dbReference>
<comment type="similarity">
    <text evidence="3">Belongs to the HAD-like hydrolase superfamily. CbbY/CbbZ/Gph/YieH family.</text>
</comment>
<dbReference type="Gene3D" id="1.10.150.240">
    <property type="entry name" value="Putative phosphatase, domain 2"/>
    <property type="match status" value="1"/>
</dbReference>
<dbReference type="GO" id="GO:0005829">
    <property type="term" value="C:cytosol"/>
    <property type="evidence" value="ECO:0007669"/>
    <property type="project" value="TreeGrafter"/>
</dbReference>
<proteinExistence type="inferred from homology"/>
<dbReference type="Proteomes" id="UP000007347">
    <property type="component" value="Chromosome"/>
</dbReference>
<dbReference type="STRING" id="651182.TOL2_C21510"/>
<dbReference type="KEGG" id="dto:TOL2_C21510"/>
<evidence type="ECO:0000256" key="1">
    <source>
        <dbReference type="ARBA" id="ARBA00000830"/>
    </source>
</evidence>
<gene>
    <name evidence="5" type="ordered locus">TOL2_C21510</name>
</gene>
<sequence>MDIGGYQVIFWDFDGVIKDSVNAKTKGYIQLFDSYGTHIKNKIFQHHIEHGGVSRFEKIPLYYKKYLKTELSAEQIQELCLKYGEFTKYAVLKSEWVPGVRKYLELNCTRQTFFVVTGTPQEDINWIINKLDIQSMFFGVYGAPKTKIEILSNLIEKYDLKPESCLMVGDALTDYNAAKKTKINFLLRKTPENEVLFKNISCNSIDDFMKLI</sequence>
<dbReference type="InterPro" id="IPR041492">
    <property type="entry name" value="HAD_2"/>
</dbReference>
<dbReference type="SUPFAM" id="SSF56784">
    <property type="entry name" value="HAD-like"/>
    <property type="match status" value="1"/>
</dbReference>
<dbReference type="Gene3D" id="3.40.50.1000">
    <property type="entry name" value="HAD superfamily/HAD-like"/>
    <property type="match status" value="1"/>
</dbReference>
<evidence type="ECO:0000256" key="4">
    <source>
        <dbReference type="ARBA" id="ARBA00013078"/>
    </source>
</evidence>
<evidence type="ECO:0000313" key="5">
    <source>
        <dbReference type="EMBL" id="CCK80312.1"/>
    </source>
</evidence>
<comment type="catalytic activity">
    <reaction evidence="1">
        <text>2-phosphoglycolate + H2O = glycolate + phosphate</text>
        <dbReference type="Rhea" id="RHEA:14369"/>
        <dbReference type="ChEBI" id="CHEBI:15377"/>
        <dbReference type="ChEBI" id="CHEBI:29805"/>
        <dbReference type="ChEBI" id="CHEBI:43474"/>
        <dbReference type="ChEBI" id="CHEBI:58033"/>
        <dbReference type="EC" id="3.1.3.18"/>
    </reaction>
</comment>
<dbReference type="GO" id="GO:0008967">
    <property type="term" value="F:phosphoglycolate phosphatase activity"/>
    <property type="evidence" value="ECO:0007669"/>
    <property type="project" value="UniProtKB-EC"/>
</dbReference>